<evidence type="ECO:0000313" key="10">
    <source>
        <dbReference type="Proteomes" id="UP001165122"/>
    </source>
</evidence>
<keyword evidence="10" id="KW-1185">Reference proteome</keyword>
<comment type="similarity">
    <text evidence="2">Belongs to the DeoC/FbaB aldolase family. DeoC type 2 subfamily.</text>
</comment>
<dbReference type="GO" id="GO:0009264">
    <property type="term" value="P:deoxyribonucleotide catabolic process"/>
    <property type="evidence" value="ECO:0007669"/>
    <property type="project" value="InterPro"/>
</dbReference>
<proteinExistence type="inferred from homology"/>
<comment type="caution">
    <text evidence="9">The sequence shown here is derived from an EMBL/GenBank/DDBJ whole genome shotgun (WGS) entry which is preliminary data.</text>
</comment>
<dbReference type="InterPro" id="IPR013785">
    <property type="entry name" value="Aldolase_TIM"/>
</dbReference>
<dbReference type="EC" id="4.1.2.4" evidence="3"/>
<evidence type="ECO:0000256" key="2">
    <source>
        <dbReference type="ARBA" id="ARBA00009473"/>
    </source>
</evidence>
<keyword evidence="4" id="KW-0456">Lyase</keyword>
<comment type="pathway">
    <text evidence="1">Carbohydrate degradation; 2-deoxy-D-ribose 1-phosphate degradation; D-glyceraldehyde 3-phosphate and acetaldehyde from 2-deoxy-alpha-D-ribose 1-phosphate: step 2/2.</text>
</comment>
<reference evidence="10" key="1">
    <citation type="journal article" date="2023" name="Commun. Biol.">
        <title>Genome analysis of Parmales, the sister group of diatoms, reveals the evolutionary specialization of diatoms from phago-mixotrophs to photoautotrophs.</title>
        <authorList>
            <person name="Ban H."/>
            <person name="Sato S."/>
            <person name="Yoshikawa S."/>
            <person name="Yamada K."/>
            <person name="Nakamura Y."/>
            <person name="Ichinomiya M."/>
            <person name="Sato N."/>
            <person name="Blanc-Mathieu R."/>
            <person name="Endo H."/>
            <person name="Kuwata A."/>
            <person name="Ogata H."/>
        </authorList>
    </citation>
    <scope>NUCLEOTIDE SEQUENCE [LARGE SCALE GENOMIC DNA]</scope>
    <source>
        <strain evidence="10">NIES 3700</strain>
    </source>
</reference>
<dbReference type="Proteomes" id="UP001165122">
    <property type="component" value="Unassembled WGS sequence"/>
</dbReference>
<accession>A0A9W7FPA6</accession>
<evidence type="ECO:0000256" key="4">
    <source>
        <dbReference type="ARBA" id="ARBA00023239"/>
    </source>
</evidence>
<dbReference type="GO" id="GO:0005737">
    <property type="term" value="C:cytoplasm"/>
    <property type="evidence" value="ECO:0007669"/>
    <property type="project" value="InterPro"/>
</dbReference>
<sequence>MLPTLNRSSLRAISHHGRRLLSGAPASGGGDVGVGQEILEVKGPSGGGVGGGDKQDTVKGDISSPTYGVKYNPGMPLDLKWVESVAVNKSGLEQRATQLGGRRTVKKVYQAAWLLRAISCIDLTTLSGDDTEGNVRRLCAKAANPVRHDILEKLGVPSNFGLTTGAVCVYPARVKDAVSALEGTGIPVASVATGFPSGQIKLEHKLAEIEQCVEDGAREIDIVLSRDKCLRGDWSGVYEEVKLFKQACGPNVDMKTILATGELATYKNVSKASLVCMMAGADFIKTSTGKESVNATLPVSLTMMRAIRDYYDESGKEYRVGYKPAGGISTAKDSLSYLALVKDELGDTWLNNDMFRFGASSLLGDCERQLHHNAFGEYAADYYMPSA</sequence>
<dbReference type="Gene3D" id="3.20.20.70">
    <property type="entry name" value="Aldolase class I"/>
    <property type="match status" value="1"/>
</dbReference>
<dbReference type="SMART" id="SM01133">
    <property type="entry name" value="DeoC"/>
    <property type="match status" value="1"/>
</dbReference>
<dbReference type="Pfam" id="PF01791">
    <property type="entry name" value="DeoC"/>
    <property type="match status" value="1"/>
</dbReference>
<dbReference type="CDD" id="cd00959">
    <property type="entry name" value="DeoC"/>
    <property type="match status" value="1"/>
</dbReference>
<evidence type="ECO:0000256" key="3">
    <source>
        <dbReference type="ARBA" id="ARBA00012515"/>
    </source>
</evidence>
<evidence type="ECO:0000256" key="8">
    <source>
        <dbReference type="ARBA" id="ARBA00048791"/>
    </source>
</evidence>
<dbReference type="GO" id="GO:0004139">
    <property type="term" value="F:deoxyribose-phosphate aldolase activity"/>
    <property type="evidence" value="ECO:0007669"/>
    <property type="project" value="UniProtKB-EC"/>
</dbReference>
<dbReference type="AlphaFoldDB" id="A0A9W7FPA6"/>
<dbReference type="SUPFAM" id="SSF51569">
    <property type="entry name" value="Aldolase"/>
    <property type="match status" value="1"/>
</dbReference>
<keyword evidence="5" id="KW-0704">Schiff base</keyword>
<dbReference type="InterPro" id="IPR002915">
    <property type="entry name" value="DeoC/FbaB/LacD_aldolase"/>
</dbReference>
<name>A0A9W7FPA6_9STRA</name>
<dbReference type="EMBL" id="BRXW01000250">
    <property type="protein sequence ID" value="GMI16387.1"/>
    <property type="molecule type" value="Genomic_DNA"/>
</dbReference>
<dbReference type="PANTHER" id="PTHR10889">
    <property type="entry name" value="DEOXYRIBOSE-PHOSPHATE ALDOLASE"/>
    <property type="match status" value="1"/>
</dbReference>
<evidence type="ECO:0000313" key="9">
    <source>
        <dbReference type="EMBL" id="GMI16387.1"/>
    </source>
</evidence>
<evidence type="ECO:0000256" key="5">
    <source>
        <dbReference type="ARBA" id="ARBA00023270"/>
    </source>
</evidence>
<protein>
    <recommendedName>
        <fullName evidence="3">deoxyribose-phosphate aldolase</fullName>
        <ecNumber evidence="3">4.1.2.4</ecNumber>
    </recommendedName>
    <alternativeName>
        <fullName evidence="7">2-deoxy-D-ribose 5-phosphate aldolase</fullName>
    </alternativeName>
    <alternativeName>
        <fullName evidence="6">Phosphodeoxyriboaldolase</fullName>
    </alternativeName>
</protein>
<comment type="catalytic activity">
    <reaction evidence="8">
        <text>2-deoxy-D-ribose 5-phosphate = D-glyceraldehyde 3-phosphate + acetaldehyde</text>
        <dbReference type="Rhea" id="RHEA:12821"/>
        <dbReference type="ChEBI" id="CHEBI:15343"/>
        <dbReference type="ChEBI" id="CHEBI:59776"/>
        <dbReference type="ChEBI" id="CHEBI:62877"/>
        <dbReference type="EC" id="4.1.2.4"/>
    </reaction>
</comment>
<dbReference type="NCBIfam" id="TIGR00126">
    <property type="entry name" value="deoC"/>
    <property type="match status" value="1"/>
</dbReference>
<dbReference type="PANTHER" id="PTHR10889:SF3">
    <property type="entry name" value="DEOXYRIBOSE-PHOSPHATE ALDOLASE"/>
    <property type="match status" value="1"/>
</dbReference>
<dbReference type="InterPro" id="IPR011343">
    <property type="entry name" value="DeoC"/>
</dbReference>
<evidence type="ECO:0000256" key="7">
    <source>
        <dbReference type="ARBA" id="ARBA00032755"/>
    </source>
</evidence>
<organism evidence="9 10">
    <name type="scientific">Triparma laevis f. longispina</name>
    <dbReference type="NCBI Taxonomy" id="1714387"/>
    <lineage>
        <taxon>Eukaryota</taxon>
        <taxon>Sar</taxon>
        <taxon>Stramenopiles</taxon>
        <taxon>Ochrophyta</taxon>
        <taxon>Bolidophyceae</taxon>
        <taxon>Parmales</taxon>
        <taxon>Triparmaceae</taxon>
        <taxon>Triparma</taxon>
    </lineage>
</organism>
<gene>
    <name evidence="9" type="ORF">TrLO_g12932</name>
</gene>
<evidence type="ECO:0000256" key="1">
    <source>
        <dbReference type="ARBA" id="ARBA00004816"/>
    </source>
</evidence>
<dbReference type="GO" id="GO:0016052">
    <property type="term" value="P:carbohydrate catabolic process"/>
    <property type="evidence" value="ECO:0007669"/>
    <property type="project" value="TreeGrafter"/>
</dbReference>
<evidence type="ECO:0000256" key="6">
    <source>
        <dbReference type="ARBA" id="ARBA00031814"/>
    </source>
</evidence>
<dbReference type="OrthoDB" id="70823at2759"/>